<accession>A0ABU9BTS0</accession>
<dbReference type="Pfam" id="PF01152">
    <property type="entry name" value="Bac_globin"/>
    <property type="match status" value="1"/>
</dbReference>
<dbReference type="InterPro" id="IPR001486">
    <property type="entry name" value="Hemoglobin_trunc"/>
</dbReference>
<evidence type="ECO:0000256" key="2">
    <source>
        <dbReference type="ARBA" id="ARBA00022617"/>
    </source>
</evidence>
<organism evidence="6 7">
    <name type="scientific">Ideonella lacteola</name>
    <dbReference type="NCBI Taxonomy" id="2984193"/>
    <lineage>
        <taxon>Bacteria</taxon>
        <taxon>Pseudomonadati</taxon>
        <taxon>Pseudomonadota</taxon>
        <taxon>Betaproteobacteria</taxon>
        <taxon>Burkholderiales</taxon>
        <taxon>Sphaerotilaceae</taxon>
        <taxon>Ideonella</taxon>
    </lineage>
</organism>
<evidence type="ECO:0000256" key="5">
    <source>
        <dbReference type="ARBA" id="ARBA00034496"/>
    </source>
</evidence>
<comment type="caution">
    <text evidence="6">The sequence shown here is derived from an EMBL/GenBank/DDBJ whole genome shotgun (WGS) entry which is preliminary data.</text>
</comment>
<keyword evidence="3" id="KW-0479">Metal-binding</keyword>
<dbReference type="EMBL" id="JBBUTG010000016">
    <property type="protein sequence ID" value="MEK8033367.1"/>
    <property type="molecule type" value="Genomic_DNA"/>
</dbReference>
<keyword evidence="7" id="KW-1185">Reference proteome</keyword>
<dbReference type="SUPFAM" id="SSF46458">
    <property type="entry name" value="Globin-like"/>
    <property type="match status" value="1"/>
</dbReference>
<dbReference type="Gene3D" id="1.10.490.10">
    <property type="entry name" value="Globins"/>
    <property type="match status" value="1"/>
</dbReference>
<evidence type="ECO:0000256" key="4">
    <source>
        <dbReference type="ARBA" id="ARBA00023004"/>
    </source>
</evidence>
<dbReference type="PANTHER" id="PTHR47366:SF1">
    <property type="entry name" value="TWO-ON-TWO HEMOGLOBIN-3"/>
    <property type="match status" value="1"/>
</dbReference>
<dbReference type="Proteomes" id="UP001371218">
    <property type="component" value="Unassembled WGS sequence"/>
</dbReference>
<dbReference type="PANTHER" id="PTHR47366">
    <property type="entry name" value="TWO-ON-TWO HEMOGLOBIN-3"/>
    <property type="match status" value="1"/>
</dbReference>
<proteinExistence type="inferred from homology"/>
<keyword evidence="2" id="KW-0349">Heme</keyword>
<keyword evidence="1" id="KW-0813">Transport</keyword>
<sequence>MLPIHTASTVRLQAHASRHTHYERIGGREAIVRLVEAFYLAMETEPAAAAIRAMHERDLTHTKAVLVTYLCEWMGGAKGYTAERGPPRLRMRHQPFAIDDAARDAWMACMRSALAQVCPDADLKRELEAAFFKVADFLRNQPSPPSPPTKAER</sequence>
<dbReference type="InterPro" id="IPR009050">
    <property type="entry name" value="Globin-like_sf"/>
</dbReference>
<dbReference type="InterPro" id="IPR012292">
    <property type="entry name" value="Globin/Proto"/>
</dbReference>
<name>A0ABU9BTS0_9BURK</name>
<evidence type="ECO:0000256" key="1">
    <source>
        <dbReference type="ARBA" id="ARBA00022448"/>
    </source>
</evidence>
<evidence type="ECO:0000256" key="3">
    <source>
        <dbReference type="ARBA" id="ARBA00022723"/>
    </source>
</evidence>
<protein>
    <submittedName>
        <fullName evidence="6">Group II truncated hemoglobin</fullName>
    </submittedName>
</protein>
<comment type="similarity">
    <text evidence="5">Belongs to the truncated hemoglobin family. Group II subfamily.</text>
</comment>
<evidence type="ECO:0000313" key="6">
    <source>
        <dbReference type="EMBL" id="MEK8033367.1"/>
    </source>
</evidence>
<keyword evidence="4" id="KW-0408">Iron</keyword>
<dbReference type="InterPro" id="IPR044203">
    <property type="entry name" value="GlbO/GLB3-like"/>
</dbReference>
<dbReference type="RefSeq" id="WP_341427791.1">
    <property type="nucleotide sequence ID" value="NZ_JBBUTG010000016.1"/>
</dbReference>
<gene>
    <name evidence="6" type="ORF">AACH06_21320</name>
</gene>
<reference evidence="6 7" key="1">
    <citation type="submission" date="2024-04" db="EMBL/GenBank/DDBJ databases">
        <title>Novel species of the genus Ideonella isolated from streams.</title>
        <authorList>
            <person name="Lu H."/>
        </authorList>
    </citation>
    <scope>NUCLEOTIDE SEQUENCE [LARGE SCALE GENOMIC DNA]</scope>
    <source>
        <strain evidence="6 7">DXS29W</strain>
    </source>
</reference>
<dbReference type="CDD" id="cd14773">
    <property type="entry name" value="TrHb2_PhHbO-like_O"/>
    <property type="match status" value="1"/>
</dbReference>
<evidence type="ECO:0000313" key="7">
    <source>
        <dbReference type="Proteomes" id="UP001371218"/>
    </source>
</evidence>